<proteinExistence type="predicted"/>
<reference evidence="2 3" key="1">
    <citation type="submission" date="2020-08" db="EMBL/GenBank/DDBJ databases">
        <title>Genomic Encyclopedia of Type Strains, Phase III (KMG-III): the genomes of soil and plant-associated and newly described type strains.</title>
        <authorList>
            <person name="Whitman W."/>
        </authorList>
    </citation>
    <scope>NUCLEOTIDE SEQUENCE [LARGE SCALE GENOMIC DNA]</scope>
    <source>
        <strain evidence="2 3">CECT 8712</strain>
    </source>
</reference>
<feature type="domain" description="Phosphoribosyltransferase" evidence="1">
    <location>
        <begin position="22"/>
        <end position="176"/>
    </location>
</feature>
<evidence type="ECO:0000313" key="2">
    <source>
        <dbReference type="EMBL" id="MBB6119601.1"/>
    </source>
</evidence>
<dbReference type="Proteomes" id="UP000536604">
    <property type="component" value="Unassembled WGS sequence"/>
</dbReference>
<dbReference type="InterPro" id="IPR029058">
    <property type="entry name" value="AB_hydrolase_fold"/>
</dbReference>
<comment type="caution">
    <text evidence="2">The sequence shown here is derived from an EMBL/GenBank/DDBJ whole genome shotgun (WGS) entry which is preliminary data.</text>
</comment>
<dbReference type="CDD" id="cd06223">
    <property type="entry name" value="PRTases_typeI"/>
    <property type="match status" value="1"/>
</dbReference>
<keyword evidence="3" id="KW-1185">Reference proteome</keyword>
<keyword evidence="2" id="KW-0808">Transferase</keyword>
<accession>A0A841ITM0</accession>
<evidence type="ECO:0000313" key="3">
    <source>
        <dbReference type="Proteomes" id="UP000536604"/>
    </source>
</evidence>
<sequence length="430" mass="45969">MSPVPVSLPFADRSEAGRRLAERLRPFMIEDPLVLALPRGGVPVGAELARHLDADLDVLVVHRLGLPEQPEVGVGAIAENGRVLYDDRALARMRLPRRALEGNVAAERAELDRMRRAYRGDRPLPRITGRDCVVVDDGSATGGTARAALRMLRQEEPAKLVLAVPVASHEAVELLREEADALVVLGVPDNFREVGEWYRDFGGVSDDRVREILAEHGGDRVRPARSRAVRVPSGELVLDGDLTVVRSPRGAVVTASGEGRGDPRRRAAAAALQRSGYTTLVLDLCAEGEHTEKADAALLGGRLADAIAWLRDSEGVGGAPVGVVGDGAAAPAALVAAALRPGDVAAVVAHGGRVDLADTHLRDVRAPALVLLESRDSFFRELGEWARARMGAPSDLRVVSGAEQLFRGAEWRPAAVEALDWFDRHLGPKG</sequence>
<dbReference type="Gene3D" id="3.40.50.1820">
    <property type="entry name" value="alpha/beta hydrolase"/>
    <property type="match status" value="1"/>
</dbReference>
<name>A0A841ITM0_9ACTN</name>
<evidence type="ECO:0000259" key="1">
    <source>
        <dbReference type="Pfam" id="PF00156"/>
    </source>
</evidence>
<dbReference type="SUPFAM" id="SSF53271">
    <property type="entry name" value="PRTase-like"/>
    <property type="match status" value="1"/>
</dbReference>
<dbReference type="SUPFAM" id="SSF53474">
    <property type="entry name" value="alpha/beta-Hydrolases"/>
    <property type="match status" value="1"/>
</dbReference>
<dbReference type="GO" id="GO:0016740">
    <property type="term" value="F:transferase activity"/>
    <property type="evidence" value="ECO:0007669"/>
    <property type="project" value="UniProtKB-KW"/>
</dbReference>
<dbReference type="AlphaFoldDB" id="A0A841ITM0"/>
<organism evidence="2 3">
    <name type="scientific">Nocardiopsis algeriensis</name>
    <dbReference type="NCBI Taxonomy" id="1478215"/>
    <lineage>
        <taxon>Bacteria</taxon>
        <taxon>Bacillati</taxon>
        <taxon>Actinomycetota</taxon>
        <taxon>Actinomycetes</taxon>
        <taxon>Streptosporangiales</taxon>
        <taxon>Nocardiopsidaceae</taxon>
        <taxon>Nocardiopsis</taxon>
    </lineage>
</organism>
<dbReference type="Gene3D" id="3.40.50.2020">
    <property type="match status" value="1"/>
</dbReference>
<gene>
    <name evidence="2" type="ORF">FHS13_001550</name>
</gene>
<dbReference type="InterPro" id="IPR000836">
    <property type="entry name" value="PRTase_dom"/>
</dbReference>
<dbReference type="EMBL" id="JACHJO010000004">
    <property type="protein sequence ID" value="MBB6119601.1"/>
    <property type="molecule type" value="Genomic_DNA"/>
</dbReference>
<dbReference type="RefSeq" id="WP_184289753.1">
    <property type="nucleotide sequence ID" value="NZ_JACHJO010000004.1"/>
</dbReference>
<protein>
    <submittedName>
        <fullName evidence="2">Putative phosphoribosyl transferase</fullName>
    </submittedName>
</protein>
<dbReference type="InterPro" id="IPR029057">
    <property type="entry name" value="PRTase-like"/>
</dbReference>
<dbReference type="Pfam" id="PF00156">
    <property type="entry name" value="Pribosyltran"/>
    <property type="match status" value="1"/>
</dbReference>
<dbReference type="Gene3D" id="3.30.1310.20">
    <property type="entry name" value="PRTase-like"/>
    <property type="match status" value="1"/>
</dbReference>